<dbReference type="SUPFAM" id="SSF52540">
    <property type="entry name" value="P-loop containing nucleoside triphosphate hydrolases"/>
    <property type="match status" value="1"/>
</dbReference>
<evidence type="ECO:0000256" key="4">
    <source>
        <dbReference type="ARBA" id="ARBA00008883"/>
    </source>
</evidence>
<sequence length="759" mass="83566">MENHQNSQAFPPENRIDRRFQWLSSINPAHSSEDDEGGLSLGQVFGALKRRLPVIVGVTTVVTSAAMLKALTSKPVYQAGFEILTRPVTAENQVISSVPQTLNSNKEGQPQPEKTVDATKLKLLKSPKLLSPIADQLKAKYPTITDDELAASLSITPIPSSEILAVTLQGTDPEKVKAVLKLVADSYLRYSLEERLADVRQGIDFVNAQVPQLQQRVDAVQDRLQNFRQRYDLIDPDTTGKQLADWTNTVGQQRLDTQIKLNEARALYNDLQELLRRSDDPASTALSSNTRYQALLNQILTVEGDLAKESSLFKDNTPNVQVLKEQQQNLIPLLQREGRRVQEEVASNIRGLEDRDRILAQASNQLSQRVKQLSVVSRQYTDIQQELKIATDNLNQFLTKREALRIDAGQRKTPWQILTPPGDPVPSSANVQRTTLLGVILGVLMGVGVALLLDKLSSVIRDSEEITEISKFPVLGVIPFNSELEEVEQLSSLGKLASFADISGLMQQMGQKVGLNNGARSHGYTSSPFSEAFRSLYTNIRLLGSDTQIRSIVISSSIPGEGKSTISVHLAQAAAALGKRVLLVDADLRRPRVHERLGLANTFGLSNVISLDLEVERVIQQSPTEDNLFILTAGQIPPDPTKLLSSQKMQNLMGQFKDAYDLVIYDTPPLVGLADTKLIASKTDGMVMVVCLGKTKRSVLSQALEGIKPFSVPVLGMLANGSREQASVHDPYYHYYPVKSGSPSIREESVPSVVKQPDQ</sequence>
<keyword evidence="7" id="KW-0997">Cell inner membrane</keyword>
<dbReference type="PANTHER" id="PTHR32309">
    <property type="entry name" value="TYROSINE-PROTEIN KINASE"/>
    <property type="match status" value="1"/>
</dbReference>
<evidence type="ECO:0000256" key="17">
    <source>
        <dbReference type="SAM" id="Coils"/>
    </source>
</evidence>
<feature type="domain" description="Polysaccharide chain length determinant N-terminal" evidence="18">
    <location>
        <begin position="39"/>
        <end position="137"/>
    </location>
</feature>
<dbReference type="Gene3D" id="3.40.50.300">
    <property type="entry name" value="P-loop containing nucleotide triphosphate hydrolases"/>
    <property type="match status" value="1"/>
</dbReference>
<feature type="domain" description="AAA" evidence="19">
    <location>
        <begin position="550"/>
        <end position="681"/>
    </location>
</feature>
<keyword evidence="12" id="KW-0067">ATP-binding</keyword>
<dbReference type="InterPro" id="IPR025669">
    <property type="entry name" value="AAA_dom"/>
</dbReference>
<evidence type="ECO:0000256" key="16">
    <source>
        <dbReference type="ARBA" id="ARBA00051245"/>
    </source>
</evidence>
<evidence type="ECO:0000256" key="9">
    <source>
        <dbReference type="ARBA" id="ARBA00022692"/>
    </source>
</evidence>
<dbReference type="AlphaFoldDB" id="A0A2T1D333"/>
<gene>
    <name evidence="20" type="ORF">C7B65_25675</name>
</gene>
<evidence type="ECO:0000313" key="21">
    <source>
        <dbReference type="Proteomes" id="UP000238634"/>
    </source>
</evidence>
<comment type="caution">
    <text evidence="20">The sequence shown here is derived from an EMBL/GenBank/DDBJ whole genome shotgun (WGS) entry which is preliminary data.</text>
</comment>
<evidence type="ECO:0000256" key="3">
    <source>
        <dbReference type="ARBA" id="ARBA00007316"/>
    </source>
</evidence>
<dbReference type="InterPro" id="IPR003856">
    <property type="entry name" value="LPS_length_determ_N"/>
</dbReference>
<keyword evidence="13" id="KW-1133">Transmembrane helix</keyword>
<evidence type="ECO:0000256" key="8">
    <source>
        <dbReference type="ARBA" id="ARBA00022679"/>
    </source>
</evidence>
<evidence type="ECO:0000256" key="7">
    <source>
        <dbReference type="ARBA" id="ARBA00022519"/>
    </source>
</evidence>
<keyword evidence="9" id="KW-0812">Transmembrane</keyword>
<keyword evidence="17" id="KW-0175">Coiled coil</keyword>
<evidence type="ECO:0000256" key="13">
    <source>
        <dbReference type="ARBA" id="ARBA00022989"/>
    </source>
</evidence>
<feature type="coiled-coil region" evidence="17">
    <location>
        <begin position="203"/>
        <end position="230"/>
    </location>
</feature>
<evidence type="ECO:0000256" key="14">
    <source>
        <dbReference type="ARBA" id="ARBA00023136"/>
    </source>
</evidence>
<dbReference type="EMBL" id="PVWG01000074">
    <property type="protein sequence ID" value="PSB14903.1"/>
    <property type="molecule type" value="Genomic_DNA"/>
</dbReference>
<comment type="similarity">
    <text evidence="2">Belongs to the CpsC/CapA family.</text>
</comment>
<comment type="catalytic activity">
    <reaction evidence="16">
        <text>L-tyrosyl-[protein] + ATP = O-phospho-L-tyrosyl-[protein] + ADP + H(+)</text>
        <dbReference type="Rhea" id="RHEA:10596"/>
        <dbReference type="Rhea" id="RHEA-COMP:10136"/>
        <dbReference type="Rhea" id="RHEA-COMP:20101"/>
        <dbReference type="ChEBI" id="CHEBI:15378"/>
        <dbReference type="ChEBI" id="CHEBI:30616"/>
        <dbReference type="ChEBI" id="CHEBI:46858"/>
        <dbReference type="ChEBI" id="CHEBI:61978"/>
        <dbReference type="ChEBI" id="CHEBI:456216"/>
        <dbReference type="EC" id="2.7.10.2"/>
    </reaction>
</comment>
<evidence type="ECO:0000259" key="19">
    <source>
        <dbReference type="Pfam" id="PF13614"/>
    </source>
</evidence>
<dbReference type="Proteomes" id="UP000238634">
    <property type="component" value="Unassembled WGS sequence"/>
</dbReference>
<dbReference type="InterPro" id="IPR027417">
    <property type="entry name" value="P-loop_NTPase"/>
</dbReference>
<evidence type="ECO:0000256" key="1">
    <source>
        <dbReference type="ARBA" id="ARBA00004429"/>
    </source>
</evidence>
<keyword evidence="11" id="KW-0418">Kinase</keyword>
<evidence type="ECO:0000256" key="2">
    <source>
        <dbReference type="ARBA" id="ARBA00006683"/>
    </source>
</evidence>
<evidence type="ECO:0000256" key="15">
    <source>
        <dbReference type="ARBA" id="ARBA00023137"/>
    </source>
</evidence>
<comment type="similarity">
    <text evidence="4">Belongs to the etk/wzc family.</text>
</comment>
<dbReference type="CDD" id="cd05387">
    <property type="entry name" value="BY-kinase"/>
    <property type="match status" value="1"/>
</dbReference>
<dbReference type="RefSeq" id="WP_073075233.1">
    <property type="nucleotide sequence ID" value="NZ_MPPI01000068.1"/>
</dbReference>
<dbReference type="OrthoDB" id="580971at2"/>
<evidence type="ECO:0000256" key="11">
    <source>
        <dbReference type="ARBA" id="ARBA00022777"/>
    </source>
</evidence>
<evidence type="ECO:0000256" key="12">
    <source>
        <dbReference type="ARBA" id="ARBA00022840"/>
    </source>
</evidence>
<dbReference type="PANTHER" id="PTHR32309:SF13">
    <property type="entry name" value="FERRIC ENTEROBACTIN TRANSPORT PROTEIN FEPE"/>
    <property type="match status" value="1"/>
</dbReference>
<dbReference type="Pfam" id="PF13614">
    <property type="entry name" value="AAA_31"/>
    <property type="match status" value="1"/>
</dbReference>
<evidence type="ECO:0000313" key="20">
    <source>
        <dbReference type="EMBL" id="PSB14903.1"/>
    </source>
</evidence>
<reference evidence="20 21" key="1">
    <citation type="submission" date="2018-02" db="EMBL/GenBank/DDBJ databases">
        <authorList>
            <person name="Cohen D.B."/>
            <person name="Kent A.D."/>
        </authorList>
    </citation>
    <scope>NUCLEOTIDE SEQUENCE [LARGE SCALE GENOMIC DNA]</scope>
    <source>
        <strain evidence="20 21">ULC007</strain>
    </source>
</reference>
<keyword evidence="15" id="KW-0829">Tyrosine-protein kinase</keyword>
<keyword evidence="14" id="KW-0472">Membrane</keyword>
<evidence type="ECO:0000259" key="18">
    <source>
        <dbReference type="Pfam" id="PF02706"/>
    </source>
</evidence>
<dbReference type="EC" id="2.7.10.2" evidence="5"/>
<dbReference type="NCBIfam" id="TIGR01007">
    <property type="entry name" value="eps_fam"/>
    <property type="match status" value="1"/>
</dbReference>
<dbReference type="GO" id="GO:0004715">
    <property type="term" value="F:non-membrane spanning protein tyrosine kinase activity"/>
    <property type="evidence" value="ECO:0007669"/>
    <property type="project" value="UniProtKB-EC"/>
</dbReference>
<protein>
    <recommendedName>
        <fullName evidence="5">non-specific protein-tyrosine kinase</fullName>
        <ecNumber evidence="5">2.7.10.2</ecNumber>
    </recommendedName>
</protein>
<dbReference type="STRING" id="1920490.GCA_001895925_03340"/>
<name>A0A2T1D333_9CYAN</name>
<keyword evidence="10" id="KW-0547">Nucleotide-binding</keyword>
<dbReference type="InterPro" id="IPR005702">
    <property type="entry name" value="Wzc-like_C"/>
</dbReference>
<evidence type="ECO:0000256" key="6">
    <source>
        <dbReference type="ARBA" id="ARBA00022475"/>
    </source>
</evidence>
<keyword evidence="8" id="KW-0808">Transferase</keyword>
<evidence type="ECO:0000256" key="5">
    <source>
        <dbReference type="ARBA" id="ARBA00011903"/>
    </source>
</evidence>
<keyword evidence="6" id="KW-1003">Cell membrane</keyword>
<dbReference type="GO" id="GO:0005524">
    <property type="term" value="F:ATP binding"/>
    <property type="evidence" value="ECO:0007669"/>
    <property type="project" value="UniProtKB-KW"/>
</dbReference>
<organism evidence="20 21">
    <name type="scientific">Phormidesmis priestleyi ULC007</name>
    <dbReference type="NCBI Taxonomy" id="1920490"/>
    <lineage>
        <taxon>Bacteria</taxon>
        <taxon>Bacillati</taxon>
        <taxon>Cyanobacteriota</taxon>
        <taxon>Cyanophyceae</taxon>
        <taxon>Leptolyngbyales</taxon>
        <taxon>Leptolyngbyaceae</taxon>
        <taxon>Phormidesmis</taxon>
    </lineage>
</organism>
<comment type="subcellular location">
    <subcellularLocation>
        <location evidence="1">Cell inner membrane</location>
        <topology evidence="1">Multi-pass membrane protein</topology>
    </subcellularLocation>
</comment>
<dbReference type="GO" id="GO:0005886">
    <property type="term" value="C:plasma membrane"/>
    <property type="evidence" value="ECO:0007669"/>
    <property type="project" value="UniProtKB-SubCell"/>
</dbReference>
<accession>A0A2T1D333</accession>
<reference evidence="20 21" key="2">
    <citation type="submission" date="2018-03" db="EMBL/GenBank/DDBJ databases">
        <title>The ancient ancestry and fast evolution of plastids.</title>
        <authorList>
            <person name="Moore K.R."/>
            <person name="Magnabosco C."/>
            <person name="Momper L."/>
            <person name="Gold D.A."/>
            <person name="Bosak T."/>
            <person name="Fournier G.P."/>
        </authorList>
    </citation>
    <scope>NUCLEOTIDE SEQUENCE [LARGE SCALE GENOMIC DNA]</scope>
    <source>
        <strain evidence="20 21">ULC007</strain>
    </source>
</reference>
<proteinExistence type="inferred from homology"/>
<comment type="similarity">
    <text evidence="3">Belongs to the CpsD/CapB family.</text>
</comment>
<keyword evidence="21" id="KW-1185">Reference proteome</keyword>
<evidence type="ECO:0000256" key="10">
    <source>
        <dbReference type="ARBA" id="ARBA00022741"/>
    </source>
</evidence>
<dbReference type="Pfam" id="PF02706">
    <property type="entry name" value="Wzz"/>
    <property type="match status" value="1"/>
</dbReference>
<dbReference type="InterPro" id="IPR050445">
    <property type="entry name" value="Bact_polysacc_biosynth/exp"/>
</dbReference>